<evidence type="ECO:0000313" key="1">
    <source>
        <dbReference type="EMBL" id="KAK7406573.1"/>
    </source>
</evidence>
<keyword evidence="2" id="KW-1185">Reference proteome</keyword>
<dbReference type="Proteomes" id="UP001386955">
    <property type="component" value="Unassembled WGS sequence"/>
</dbReference>
<reference evidence="1 2" key="1">
    <citation type="submission" date="2024-01" db="EMBL/GenBank/DDBJ databases">
        <title>The genomes of 5 underutilized Papilionoideae crops provide insights into root nodulation and disease resistanc.</title>
        <authorList>
            <person name="Jiang F."/>
        </authorList>
    </citation>
    <scope>NUCLEOTIDE SEQUENCE [LARGE SCALE GENOMIC DNA]</scope>
    <source>
        <strain evidence="1">DUOXIRENSHENG_FW03</strain>
        <tissue evidence="1">Leaves</tissue>
    </source>
</reference>
<gene>
    <name evidence="1" type="ORF">VNO78_08200</name>
</gene>
<dbReference type="EMBL" id="JAYMYS010000002">
    <property type="protein sequence ID" value="KAK7406573.1"/>
    <property type="molecule type" value="Genomic_DNA"/>
</dbReference>
<dbReference type="AlphaFoldDB" id="A0AAN9SUJ6"/>
<proteinExistence type="predicted"/>
<name>A0AAN9SUJ6_PSOTE</name>
<sequence length="115" mass="12266">MAVQVGPPSAGLRWNLAHYPATNGFLGSNPKACNVGFWDLQRSAAARCDRSPAARCDRSAAARFDQTQRSAAAQFDQTPAARQARGTRLELRACLSGRCQPVPSDITGCQISCSV</sequence>
<comment type="caution">
    <text evidence="1">The sequence shown here is derived from an EMBL/GenBank/DDBJ whole genome shotgun (WGS) entry which is preliminary data.</text>
</comment>
<accession>A0AAN9SUJ6</accession>
<organism evidence="1 2">
    <name type="scientific">Psophocarpus tetragonolobus</name>
    <name type="common">Winged bean</name>
    <name type="synonym">Dolichos tetragonolobus</name>
    <dbReference type="NCBI Taxonomy" id="3891"/>
    <lineage>
        <taxon>Eukaryota</taxon>
        <taxon>Viridiplantae</taxon>
        <taxon>Streptophyta</taxon>
        <taxon>Embryophyta</taxon>
        <taxon>Tracheophyta</taxon>
        <taxon>Spermatophyta</taxon>
        <taxon>Magnoliopsida</taxon>
        <taxon>eudicotyledons</taxon>
        <taxon>Gunneridae</taxon>
        <taxon>Pentapetalae</taxon>
        <taxon>rosids</taxon>
        <taxon>fabids</taxon>
        <taxon>Fabales</taxon>
        <taxon>Fabaceae</taxon>
        <taxon>Papilionoideae</taxon>
        <taxon>50 kb inversion clade</taxon>
        <taxon>NPAAA clade</taxon>
        <taxon>indigoferoid/millettioid clade</taxon>
        <taxon>Phaseoleae</taxon>
        <taxon>Psophocarpus</taxon>
    </lineage>
</organism>
<evidence type="ECO:0000313" key="2">
    <source>
        <dbReference type="Proteomes" id="UP001386955"/>
    </source>
</evidence>
<protein>
    <submittedName>
        <fullName evidence="1">Uncharacterized protein</fullName>
    </submittedName>
</protein>